<dbReference type="Proteomes" id="UP001525379">
    <property type="component" value="Unassembled WGS sequence"/>
</dbReference>
<dbReference type="Pfam" id="PF08797">
    <property type="entry name" value="HIRAN"/>
    <property type="match status" value="1"/>
</dbReference>
<feature type="transmembrane region" description="Helical" evidence="4">
    <location>
        <begin position="13"/>
        <end position="39"/>
    </location>
</feature>
<evidence type="ECO:0000313" key="6">
    <source>
        <dbReference type="EMBL" id="MCT2042648.1"/>
    </source>
</evidence>
<sequence length="475" mass="50875">MQRSFWKNPFTPWILYLGIGFGSIGLGFVVGIITGLIAGTGSAAATASAPFVIIGVLTLALGLVPAIVWSAVLKRSPQEPTPPAPSQQPQAGFALISQSGNYSHKQTAAPPSTPTPAPAPAPADHTTQVSTPEPPFGKPEHGGHPYKPRAAKIRRELPEYPLYLSSRAAGVGRGIEVAGVSHRITALKRAIGTPVSSTDPTLLDTFAQLVPEPTNRYDANAVKVVINKQHIGYLPAETAADYIEPITALVETGYTPTARAEVWALTKNFGRAGDMFAHVRVALAPVHALLPMNNPPAKPYALLPWGGTLQVTGEEKHLDVLSEYVTDDPESLVFFTLHSITKAQKNGVEKQYVEVRLDGERIGQLTPTTSGHFLPTIQHLAAQGQACVVWGQIKGSKIAAQATIHGTKAHELETGWLSKPHTVPALHDYPDLPLLEQDDPDLADDIESIKRDMAREHIQVADDEGFSSDNNEEGA</sequence>
<keyword evidence="2" id="KW-0378">Hydrolase</keyword>
<dbReference type="Gene3D" id="3.30.70.2330">
    <property type="match status" value="1"/>
</dbReference>
<accession>A0ABT2HWE4</accession>
<dbReference type="EMBL" id="JALXSQ010000013">
    <property type="protein sequence ID" value="MCT2042648.1"/>
    <property type="molecule type" value="Genomic_DNA"/>
</dbReference>
<name>A0ABT2HWE4_9MICO</name>
<feature type="region of interest" description="Disordered" evidence="3">
    <location>
        <begin position="103"/>
        <end position="147"/>
    </location>
</feature>
<evidence type="ECO:0000259" key="5">
    <source>
        <dbReference type="Pfam" id="PF08797"/>
    </source>
</evidence>
<keyword evidence="7" id="KW-1185">Reference proteome</keyword>
<evidence type="ECO:0000256" key="2">
    <source>
        <dbReference type="ARBA" id="ARBA00022801"/>
    </source>
</evidence>
<keyword evidence="1" id="KW-0479">Metal-binding</keyword>
<reference evidence="6 7" key="1">
    <citation type="submission" date="2022-04" db="EMBL/GenBank/DDBJ databases">
        <title>Human microbiome associated bacterial genomes.</title>
        <authorList>
            <person name="Sandstrom S."/>
            <person name="Salamzade R."/>
            <person name="Kalan L.R."/>
        </authorList>
    </citation>
    <scope>NUCLEOTIDE SEQUENCE [LARGE SCALE GENOMIC DNA]</scope>
    <source>
        <strain evidence="7">p3-SID1799</strain>
    </source>
</reference>
<evidence type="ECO:0000256" key="3">
    <source>
        <dbReference type="SAM" id="MobiDB-lite"/>
    </source>
</evidence>
<evidence type="ECO:0000256" key="4">
    <source>
        <dbReference type="SAM" id="Phobius"/>
    </source>
</evidence>
<dbReference type="RefSeq" id="WP_260104107.1">
    <property type="nucleotide sequence ID" value="NZ_JALXSQ010000013.1"/>
</dbReference>
<organism evidence="6 7">
    <name type="scientific">Pseudoclavibacter albus</name>
    <dbReference type="NCBI Taxonomy" id="272241"/>
    <lineage>
        <taxon>Bacteria</taxon>
        <taxon>Bacillati</taxon>
        <taxon>Actinomycetota</taxon>
        <taxon>Actinomycetes</taxon>
        <taxon>Micrococcales</taxon>
        <taxon>Microbacteriaceae</taxon>
        <taxon>Pseudoclavibacter</taxon>
    </lineage>
</organism>
<feature type="domain" description="HIRAN" evidence="5">
    <location>
        <begin position="208"/>
        <end position="241"/>
    </location>
</feature>
<feature type="transmembrane region" description="Helical" evidence="4">
    <location>
        <begin position="51"/>
        <end position="72"/>
    </location>
</feature>
<dbReference type="InterPro" id="IPR014905">
    <property type="entry name" value="HIRAN"/>
</dbReference>
<comment type="caution">
    <text evidence="6">The sequence shown here is derived from an EMBL/GenBank/DDBJ whole genome shotgun (WGS) entry which is preliminary data.</text>
</comment>
<evidence type="ECO:0000256" key="1">
    <source>
        <dbReference type="ARBA" id="ARBA00022723"/>
    </source>
</evidence>
<gene>
    <name evidence="6" type="ORF">M3D15_04770</name>
</gene>
<proteinExistence type="predicted"/>
<keyword evidence="4" id="KW-0812">Transmembrane</keyword>
<keyword evidence="4" id="KW-1133">Transmembrane helix</keyword>
<protein>
    <submittedName>
        <fullName evidence="6">HIRAN domain-containing protein</fullName>
    </submittedName>
</protein>
<feature type="compositionally biased region" description="Pro residues" evidence="3">
    <location>
        <begin position="111"/>
        <end position="121"/>
    </location>
</feature>
<evidence type="ECO:0000313" key="7">
    <source>
        <dbReference type="Proteomes" id="UP001525379"/>
    </source>
</evidence>
<keyword evidence="4" id="KW-0472">Membrane</keyword>